<accession>A0A4C1XIB6</accession>
<organism evidence="2 3">
    <name type="scientific">Eumeta variegata</name>
    <name type="common">Bagworm moth</name>
    <name type="synonym">Eumeta japonica</name>
    <dbReference type="NCBI Taxonomy" id="151549"/>
    <lineage>
        <taxon>Eukaryota</taxon>
        <taxon>Metazoa</taxon>
        <taxon>Ecdysozoa</taxon>
        <taxon>Arthropoda</taxon>
        <taxon>Hexapoda</taxon>
        <taxon>Insecta</taxon>
        <taxon>Pterygota</taxon>
        <taxon>Neoptera</taxon>
        <taxon>Endopterygota</taxon>
        <taxon>Lepidoptera</taxon>
        <taxon>Glossata</taxon>
        <taxon>Ditrysia</taxon>
        <taxon>Tineoidea</taxon>
        <taxon>Psychidae</taxon>
        <taxon>Oiketicinae</taxon>
        <taxon>Eumeta</taxon>
    </lineage>
</organism>
<dbReference type="AlphaFoldDB" id="A0A4C1XIB6"/>
<keyword evidence="3" id="KW-1185">Reference proteome</keyword>
<evidence type="ECO:0000313" key="2">
    <source>
        <dbReference type="EMBL" id="GBP63158.1"/>
    </source>
</evidence>
<evidence type="ECO:0000256" key="1">
    <source>
        <dbReference type="SAM" id="MobiDB-lite"/>
    </source>
</evidence>
<evidence type="ECO:0000313" key="3">
    <source>
        <dbReference type="Proteomes" id="UP000299102"/>
    </source>
</evidence>
<name>A0A4C1XIB6_EUMVA</name>
<dbReference type="Proteomes" id="UP000299102">
    <property type="component" value="Unassembled WGS sequence"/>
</dbReference>
<gene>
    <name evidence="2" type="ORF">EVAR_59717_1</name>
</gene>
<proteinExistence type="predicted"/>
<comment type="caution">
    <text evidence="2">The sequence shown here is derived from an EMBL/GenBank/DDBJ whole genome shotgun (WGS) entry which is preliminary data.</text>
</comment>
<feature type="compositionally biased region" description="Polar residues" evidence="1">
    <location>
        <begin position="7"/>
        <end position="16"/>
    </location>
</feature>
<sequence>MEIISAEPSTSSSQVHNEPDESFVNQMEQAIKKIKENVPEVQKTTTRATLKKEFQLFEATGKHSDDECLANFRNTSSSPIPNTSVWKKPQGKQRTTITFTEISGLQPLSLRHEMAQAKPIEFYNLLVPDTVFQYIVDETNRVKRVCNPRSSTLDHYGSRTANQRRHEAVATLKPDGLVLVSGIEKALRNARADAPALMRCVPRALAPRTHASQAPRRARTT</sequence>
<dbReference type="EMBL" id="BGZK01000861">
    <property type="protein sequence ID" value="GBP63158.1"/>
    <property type="molecule type" value="Genomic_DNA"/>
</dbReference>
<dbReference type="OrthoDB" id="5876240at2759"/>
<protein>
    <submittedName>
        <fullName evidence="2">Uncharacterized protein</fullName>
    </submittedName>
</protein>
<feature type="region of interest" description="Disordered" evidence="1">
    <location>
        <begin position="1"/>
        <end position="20"/>
    </location>
</feature>
<reference evidence="2 3" key="1">
    <citation type="journal article" date="2019" name="Commun. Biol.">
        <title>The bagworm genome reveals a unique fibroin gene that provides high tensile strength.</title>
        <authorList>
            <person name="Kono N."/>
            <person name="Nakamura H."/>
            <person name="Ohtoshi R."/>
            <person name="Tomita M."/>
            <person name="Numata K."/>
            <person name="Arakawa K."/>
        </authorList>
    </citation>
    <scope>NUCLEOTIDE SEQUENCE [LARGE SCALE GENOMIC DNA]</scope>
</reference>